<dbReference type="AlphaFoldDB" id="A0A1I7HEW4"/>
<dbReference type="PANTHER" id="PTHR11575">
    <property type="entry name" value="5'-NUCLEOTIDASE-RELATED"/>
    <property type="match status" value="1"/>
</dbReference>
<evidence type="ECO:0000313" key="5">
    <source>
        <dbReference type="EMBL" id="SFU59211.1"/>
    </source>
</evidence>
<dbReference type="Pfam" id="PF02872">
    <property type="entry name" value="5_nucleotid_C"/>
    <property type="match status" value="1"/>
</dbReference>
<dbReference type="STRING" id="155865.SAMN05216515_11724"/>
<dbReference type="OrthoDB" id="9800780at2"/>
<keyword evidence="6" id="KW-1185">Reference proteome</keyword>
<dbReference type="GO" id="GO:0030288">
    <property type="term" value="C:outer membrane-bounded periplasmic space"/>
    <property type="evidence" value="ECO:0007669"/>
    <property type="project" value="TreeGrafter"/>
</dbReference>
<keyword evidence="2" id="KW-0472">Membrane</keyword>
<dbReference type="GO" id="GO:0009166">
    <property type="term" value="P:nucleotide catabolic process"/>
    <property type="evidence" value="ECO:0007669"/>
    <property type="project" value="InterPro"/>
</dbReference>
<dbReference type="GO" id="GO:0008253">
    <property type="term" value="F:5'-nucleotidase activity"/>
    <property type="evidence" value="ECO:0007669"/>
    <property type="project" value="TreeGrafter"/>
</dbReference>
<evidence type="ECO:0000256" key="1">
    <source>
        <dbReference type="SAM" id="MobiDB-lite"/>
    </source>
</evidence>
<name>A0A1I7HEW4_9FIRM</name>
<evidence type="ECO:0000313" key="6">
    <source>
        <dbReference type="Proteomes" id="UP000198817"/>
    </source>
</evidence>
<evidence type="ECO:0000256" key="2">
    <source>
        <dbReference type="SAM" id="Phobius"/>
    </source>
</evidence>
<dbReference type="Proteomes" id="UP000198817">
    <property type="component" value="Unassembled WGS sequence"/>
</dbReference>
<dbReference type="Gene3D" id="3.60.21.10">
    <property type="match status" value="1"/>
</dbReference>
<dbReference type="EMBL" id="FPBT01000016">
    <property type="protein sequence ID" value="SFU59211.1"/>
    <property type="molecule type" value="Genomic_DNA"/>
</dbReference>
<dbReference type="SUPFAM" id="SSF55816">
    <property type="entry name" value="5'-nucleotidase (syn. UDP-sugar hydrolase), C-terminal domain"/>
    <property type="match status" value="1"/>
</dbReference>
<feature type="region of interest" description="Disordered" evidence="1">
    <location>
        <begin position="661"/>
        <end position="686"/>
    </location>
</feature>
<dbReference type="InterPro" id="IPR029052">
    <property type="entry name" value="Metallo-depent_PP-like"/>
</dbReference>
<sequence>MKKIRVLLLTAVMAVTMSIPYAASAAPYTGYNSYYSRYRTGVSTVSGTAAAGTSTQSRVNHPVNMANYSLSALSPYYYVNGKAKQKDKESLVIRITGGNAGSMDLVPGIAKYVANAANQYPLSFTLDTGNSAMAAPYDSIFTSQAPALRILGQAGYDYAAIGATELSEGGKGLTGMLNTAAKSGDVVPYLTASNVSGGKSLKNALTAHGAGDGYVLLTKYGVKVAVFNLISPAAAGKVEGISVSDPVSTAKRIVKKIRKENGDAALIVCVTDHGNSDSLDMEKQIASAVSGIDVIAAGGSVSSSAPEKQGSTRIVQVSRDSGQIGTLTFGVKADGSKWKTKYRSFRVNRISSGSGKDAAAASKVSSFRSKAKQAFRSEYGFNYTDVLTTAAKAPGTAKELGTSKTDTGLSDLITDSYLRFAAKHGVRADVALLSSDAVKGDLPVGKIGMSEVSTMLSGEKSYDGVAGNPLVSFYVEGSSLKSLAELASSMAKAGDGQGLYFGGVSYTYNPHRLTGNRVYDMKLSDKADVKGSQRYLVVTDRDTLSAVQKLSEKSSSALSVVLRDRNGRRVDRVNNLRRSGTTLRAWAAVSSQLESYGSKGLPASYTKADGRVNYDNSILPSHLMKGANRMTGVILAVIVIAVCVLILLIILLVKIFGGGSGRGGGRGRKGRKVRYPGRTKEHNLFR</sequence>
<proteinExistence type="predicted"/>
<dbReference type="GO" id="GO:0008768">
    <property type="term" value="F:UDP-sugar diphosphatase activity"/>
    <property type="evidence" value="ECO:0007669"/>
    <property type="project" value="TreeGrafter"/>
</dbReference>
<keyword evidence="2" id="KW-0812">Transmembrane</keyword>
<accession>A0A1I7HEW4</accession>
<feature type="chain" id="PRO_5011745731" evidence="3">
    <location>
        <begin position="26"/>
        <end position="686"/>
    </location>
</feature>
<protein>
    <submittedName>
        <fullName evidence="5">2',3'-cyclic-nucleotide 2'-phosphodiesterase/5'-or 3'-nucleotidase, 5'-nucleotidase family</fullName>
    </submittedName>
</protein>
<keyword evidence="3" id="KW-0732">Signal</keyword>
<feature type="compositionally biased region" description="Basic residues" evidence="1">
    <location>
        <begin position="665"/>
        <end position="677"/>
    </location>
</feature>
<gene>
    <name evidence="5" type="ORF">SAMN05216508_11614</name>
</gene>
<feature type="domain" description="5'-Nucleotidase C-terminal" evidence="4">
    <location>
        <begin position="402"/>
        <end position="539"/>
    </location>
</feature>
<dbReference type="Gene3D" id="3.90.780.10">
    <property type="entry name" value="5'-Nucleotidase, C-terminal domain"/>
    <property type="match status" value="1"/>
</dbReference>
<dbReference type="InterPro" id="IPR006179">
    <property type="entry name" value="5_nucleotidase/apyrase"/>
</dbReference>
<dbReference type="RefSeq" id="WP_090471485.1">
    <property type="nucleotide sequence ID" value="NZ_FOWF01000017.1"/>
</dbReference>
<feature type="signal peptide" evidence="3">
    <location>
        <begin position="1"/>
        <end position="25"/>
    </location>
</feature>
<dbReference type="PANTHER" id="PTHR11575:SF24">
    <property type="entry name" value="5'-NUCLEOTIDASE"/>
    <property type="match status" value="1"/>
</dbReference>
<dbReference type="SUPFAM" id="SSF56300">
    <property type="entry name" value="Metallo-dependent phosphatases"/>
    <property type="match status" value="1"/>
</dbReference>
<feature type="transmembrane region" description="Helical" evidence="2">
    <location>
        <begin position="630"/>
        <end position="653"/>
    </location>
</feature>
<dbReference type="InterPro" id="IPR036907">
    <property type="entry name" value="5'-Nucleotdase_C_sf"/>
</dbReference>
<dbReference type="InterPro" id="IPR008334">
    <property type="entry name" value="5'-Nucleotdase_C"/>
</dbReference>
<evidence type="ECO:0000259" key="4">
    <source>
        <dbReference type="Pfam" id="PF02872"/>
    </source>
</evidence>
<keyword evidence="2" id="KW-1133">Transmembrane helix</keyword>
<organism evidence="5 6">
    <name type="scientific">Eubacterium pyruvativorans</name>
    <dbReference type="NCBI Taxonomy" id="155865"/>
    <lineage>
        <taxon>Bacteria</taxon>
        <taxon>Bacillati</taxon>
        <taxon>Bacillota</taxon>
        <taxon>Clostridia</taxon>
        <taxon>Eubacteriales</taxon>
        <taxon>Eubacteriaceae</taxon>
        <taxon>Eubacterium</taxon>
    </lineage>
</organism>
<evidence type="ECO:0000256" key="3">
    <source>
        <dbReference type="SAM" id="SignalP"/>
    </source>
</evidence>
<reference evidence="5 6" key="1">
    <citation type="submission" date="2016-10" db="EMBL/GenBank/DDBJ databases">
        <authorList>
            <person name="de Groot N.N."/>
        </authorList>
    </citation>
    <scope>NUCLEOTIDE SEQUENCE [LARGE SCALE GENOMIC DNA]</scope>
    <source>
        <strain evidence="5 6">KHGC13</strain>
    </source>
</reference>